<dbReference type="InterPro" id="IPR041577">
    <property type="entry name" value="RT_RNaseH_2"/>
</dbReference>
<dbReference type="AlphaFoldDB" id="A0A7D9EKH7"/>
<keyword evidence="2" id="KW-1185">Reference proteome</keyword>
<dbReference type="Proteomes" id="UP001152795">
    <property type="component" value="Unassembled WGS sequence"/>
</dbReference>
<dbReference type="Gene3D" id="3.10.10.10">
    <property type="entry name" value="HIV Type 1 Reverse Transcriptase, subunit A, domain 1"/>
    <property type="match status" value="1"/>
</dbReference>
<dbReference type="PANTHER" id="PTHR37984">
    <property type="entry name" value="PROTEIN CBG26694"/>
    <property type="match status" value="1"/>
</dbReference>
<dbReference type="SUPFAM" id="SSF56672">
    <property type="entry name" value="DNA/RNA polymerases"/>
    <property type="match status" value="1"/>
</dbReference>
<reference evidence="1" key="1">
    <citation type="submission" date="2020-04" db="EMBL/GenBank/DDBJ databases">
        <authorList>
            <person name="Alioto T."/>
            <person name="Alioto T."/>
            <person name="Gomez Garrido J."/>
        </authorList>
    </citation>
    <scope>NUCLEOTIDE SEQUENCE</scope>
    <source>
        <strain evidence="1">A484AB</strain>
    </source>
</reference>
<name>A0A7D9EKH7_PARCT</name>
<proteinExistence type="predicted"/>
<organism evidence="1 2">
    <name type="scientific">Paramuricea clavata</name>
    <name type="common">Red gorgonian</name>
    <name type="synonym">Violescent sea-whip</name>
    <dbReference type="NCBI Taxonomy" id="317549"/>
    <lineage>
        <taxon>Eukaryota</taxon>
        <taxon>Metazoa</taxon>
        <taxon>Cnidaria</taxon>
        <taxon>Anthozoa</taxon>
        <taxon>Octocorallia</taxon>
        <taxon>Malacalcyonacea</taxon>
        <taxon>Plexauridae</taxon>
        <taxon>Paramuricea</taxon>
    </lineage>
</organism>
<dbReference type="Pfam" id="PF17919">
    <property type="entry name" value="RT_RNaseH_2"/>
    <property type="match status" value="1"/>
</dbReference>
<dbReference type="InterPro" id="IPR043128">
    <property type="entry name" value="Rev_trsase/Diguanyl_cyclase"/>
</dbReference>
<dbReference type="EMBL" id="CACRXK020007593">
    <property type="protein sequence ID" value="CAB4012668.1"/>
    <property type="molecule type" value="Genomic_DNA"/>
</dbReference>
<sequence>MEISAFRLALPLDVLRMVKSTIVPTMTTTSGENDDREDTFIANPWAWERKLLFHYAGQETVLAERMNFIETCKQKSHESIAEFESRCKYHGSKCEYNKMRNPKQELIRDRFVTGIHNDLLLYHCPIRVTRYKIKSALLGAADSIKLELIKYDKSRVHMSNQNKTAVATDIGCSVNNDDNCFMSSDSKGNLAKDEFFANHSKSFSGFGNLGKPVSFVLDPKVHPVHAPIHRIPVAKRDRVKKKLDEMVAAKEEPTDWCSNMTVVETVKENGEVKTRLYLDPSQTVNKAIVRPKYTIPTLEELLPKLSPKTYKCFTIIDALEEEIHEALDSLEVVFNIADDVLTYGLGSSPEEAEAAHDKHLNYFMKRVLERNLKLNPSKVLGMVNYLHTFCSALSDVVHPLQNLIKSDIQFVWSEVHDKAFNKAKELIANAPCLAYFDPSKLVVFQVDASETDLGGAMLQPTAQGKL</sequence>
<accession>A0A7D9EKH7</accession>
<dbReference type="Gene3D" id="3.30.70.270">
    <property type="match status" value="2"/>
</dbReference>
<comment type="caution">
    <text evidence="1">The sequence shown here is derived from an EMBL/GenBank/DDBJ whole genome shotgun (WGS) entry which is preliminary data.</text>
</comment>
<evidence type="ECO:0000313" key="1">
    <source>
        <dbReference type="EMBL" id="CAB4012668.1"/>
    </source>
</evidence>
<protein>
    <submittedName>
        <fullName evidence="1">Uncharacterized protein</fullName>
    </submittedName>
</protein>
<dbReference type="PANTHER" id="PTHR37984:SF8">
    <property type="entry name" value="CCHC-TYPE DOMAIN-CONTAINING PROTEIN"/>
    <property type="match status" value="1"/>
</dbReference>
<evidence type="ECO:0000313" key="2">
    <source>
        <dbReference type="Proteomes" id="UP001152795"/>
    </source>
</evidence>
<dbReference type="InterPro" id="IPR043502">
    <property type="entry name" value="DNA/RNA_pol_sf"/>
</dbReference>
<gene>
    <name evidence="1" type="ORF">PACLA_8A073573</name>
</gene>
<dbReference type="InterPro" id="IPR050951">
    <property type="entry name" value="Retrovirus_Pol_polyprotein"/>
</dbReference>
<dbReference type="OrthoDB" id="6151154at2759"/>